<dbReference type="GeneID" id="63972961"/>
<evidence type="ECO:0000313" key="3">
    <source>
        <dbReference type="EMBL" id="KGF54636.1"/>
    </source>
</evidence>
<dbReference type="PANTHER" id="PTHR46558">
    <property type="entry name" value="TRACRIPTIONAL REGULATORY PROTEIN-RELATED-RELATED"/>
    <property type="match status" value="1"/>
</dbReference>
<protein>
    <recommendedName>
        <fullName evidence="2">HTH cro/C1-type domain-containing protein</fullName>
    </recommendedName>
</protein>
<dbReference type="SUPFAM" id="SSF47413">
    <property type="entry name" value="lambda repressor-like DNA-binding domains"/>
    <property type="match status" value="1"/>
</dbReference>
<dbReference type="InterPro" id="IPR010982">
    <property type="entry name" value="Lambda_DNA-bd_dom_sf"/>
</dbReference>
<dbReference type="CDD" id="cd00093">
    <property type="entry name" value="HTH_XRE"/>
    <property type="match status" value="1"/>
</dbReference>
<organism evidence="3 4">
    <name type="scientific">Flavonifractor plautii 1_3_50AFAA</name>
    <dbReference type="NCBI Taxonomy" id="742738"/>
    <lineage>
        <taxon>Bacteria</taxon>
        <taxon>Bacillati</taxon>
        <taxon>Bacillota</taxon>
        <taxon>Clostridia</taxon>
        <taxon>Eubacteriales</taxon>
        <taxon>Oscillospiraceae</taxon>
        <taxon>Flavonifractor</taxon>
    </lineage>
</organism>
<name>A0A096B6M6_FLAPL</name>
<dbReference type="PANTHER" id="PTHR46558:SF11">
    <property type="entry name" value="HTH-TYPE TRANSCRIPTIONAL REGULATOR XRE"/>
    <property type="match status" value="1"/>
</dbReference>
<dbReference type="Pfam" id="PF01381">
    <property type="entry name" value="HTH_3"/>
    <property type="match status" value="1"/>
</dbReference>
<evidence type="ECO:0000313" key="4">
    <source>
        <dbReference type="Proteomes" id="UP000029585"/>
    </source>
</evidence>
<evidence type="ECO:0000256" key="1">
    <source>
        <dbReference type="ARBA" id="ARBA00023125"/>
    </source>
</evidence>
<keyword evidence="1" id="KW-0238">DNA-binding</keyword>
<dbReference type="PROSITE" id="PS50943">
    <property type="entry name" value="HTH_CROC1"/>
    <property type="match status" value="1"/>
</dbReference>
<evidence type="ECO:0000259" key="2">
    <source>
        <dbReference type="PROSITE" id="PS50943"/>
    </source>
</evidence>
<dbReference type="EMBL" id="ADLO01000083">
    <property type="protein sequence ID" value="KGF54636.1"/>
    <property type="molecule type" value="Genomic_DNA"/>
</dbReference>
<comment type="caution">
    <text evidence="3">The sequence shown here is derived from an EMBL/GenBank/DDBJ whole genome shotgun (WGS) entry which is preliminary data.</text>
</comment>
<dbReference type="HOGENOM" id="CLU_066192_62_4_9"/>
<dbReference type="Proteomes" id="UP000029585">
    <property type="component" value="Unassembled WGS sequence"/>
</dbReference>
<dbReference type="SMART" id="SM00530">
    <property type="entry name" value="HTH_XRE"/>
    <property type="match status" value="1"/>
</dbReference>
<dbReference type="AlphaFoldDB" id="A0A096B6M6"/>
<dbReference type="eggNOG" id="COG1476">
    <property type="taxonomic scope" value="Bacteria"/>
</dbReference>
<dbReference type="RefSeq" id="WP_007489062.1">
    <property type="nucleotide sequence ID" value="NZ_KN174164.1"/>
</dbReference>
<dbReference type="InterPro" id="IPR001387">
    <property type="entry name" value="Cro/C1-type_HTH"/>
</dbReference>
<dbReference type="GO" id="GO:0003677">
    <property type="term" value="F:DNA binding"/>
    <property type="evidence" value="ECO:0007669"/>
    <property type="project" value="UniProtKB-KW"/>
</dbReference>
<dbReference type="PATRIC" id="fig|742738.3.peg.2750"/>
<proteinExistence type="predicted"/>
<keyword evidence="4" id="KW-1185">Reference proteome</keyword>
<gene>
    <name evidence="3" type="ORF">HMPREF9460_02677</name>
</gene>
<reference evidence="3 4" key="1">
    <citation type="submission" date="2011-08" db="EMBL/GenBank/DDBJ databases">
        <title>The Genome Sequence of Clostridium orbiscindens 1_3_50AFAA.</title>
        <authorList>
            <consortium name="The Broad Institute Genome Sequencing Platform"/>
            <person name="Earl A."/>
            <person name="Ward D."/>
            <person name="Feldgarden M."/>
            <person name="Gevers D."/>
            <person name="Daigneault M."/>
            <person name="Strauss J."/>
            <person name="Allen-Vercoe E."/>
            <person name="Young S.K."/>
            <person name="Zeng Q."/>
            <person name="Gargeya S."/>
            <person name="Fitzgerald M."/>
            <person name="Haas B."/>
            <person name="Abouelleil A."/>
            <person name="Alvarado L."/>
            <person name="Arachchi H.M."/>
            <person name="Berlin A."/>
            <person name="Brown A."/>
            <person name="Chapman S.B."/>
            <person name="Chen Z."/>
            <person name="Dunbar C."/>
            <person name="Freedman E."/>
            <person name="Gearin G."/>
            <person name="Gellesch M."/>
            <person name="Goldberg J."/>
            <person name="Griggs A."/>
            <person name="Gujja S."/>
            <person name="Heiman D."/>
            <person name="Howarth C."/>
            <person name="Larson L."/>
            <person name="Lui A."/>
            <person name="MacDonald P.J.P."/>
            <person name="Montmayeur A."/>
            <person name="Murphy C."/>
            <person name="Neiman D."/>
            <person name="Pearson M."/>
            <person name="Priest M."/>
            <person name="Roberts A."/>
            <person name="Saif S."/>
            <person name="Shea T."/>
            <person name="Shenoy N."/>
            <person name="Sisk P."/>
            <person name="Stolte C."/>
            <person name="Sykes S."/>
            <person name="Wortman J."/>
            <person name="Nusbaum C."/>
            <person name="Birren B."/>
        </authorList>
    </citation>
    <scope>NUCLEOTIDE SEQUENCE [LARGE SCALE GENOMIC DNA]</scope>
    <source>
        <strain evidence="3 4">1_3_50AFAA</strain>
    </source>
</reference>
<dbReference type="Gene3D" id="1.10.260.40">
    <property type="entry name" value="lambda repressor-like DNA-binding domains"/>
    <property type="match status" value="1"/>
</dbReference>
<sequence length="66" mass="7727">MYLPRLRDLREDHDMTQAQIAAILGIDQRVYSIYETGKRDIPLPHLVTLADYYKVSTDYLLGREKS</sequence>
<accession>A0A096B6M6</accession>
<feature type="domain" description="HTH cro/C1-type" evidence="2">
    <location>
        <begin position="6"/>
        <end position="60"/>
    </location>
</feature>